<keyword evidence="12" id="KW-1185">Reference proteome</keyword>
<dbReference type="RefSeq" id="WP_378141698.1">
    <property type="nucleotide sequence ID" value="NZ_JBHSEF010000022.1"/>
</dbReference>
<keyword evidence="8" id="KW-1133">Transmembrane helix</keyword>
<comment type="similarity">
    <text evidence="3 10">Belongs to the FliL family.</text>
</comment>
<evidence type="ECO:0000256" key="9">
    <source>
        <dbReference type="ARBA" id="ARBA00023136"/>
    </source>
</evidence>
<gene>
    <name evidence="11" type="primary">fliL</name>
    <name evidence="11" type="ORF">ACFO0S_09485</name>
</gene>
<proteinExistence type="inferred from homology"/>
<evidence type="ECO:0000313" key="11">
    <source>
        <dbReference type="EMBL" id="MFC4355277.1"/>
    </source>
</evidence>
<keyword evidence="6" id="KW-0812">Transmembrane</keyword>
<evidence type="ECO:0000256" key="2">
    <source>
        <dbReference type="ARBA" id="ARBA00004162"/>
    </source>
</evidence>
<name>A0ABV8UVC3_9BACL</name>
<evidence type="ECO:0000256" key="5">
    <source>
        <dbReference type="ARBA" id="ARBA00022500"/>
    </source>
</evidence>
<comment type="subcellular location">
    <subcellularLocation>
        <location evidence="2">Cell membrane</location>
        <topology evidence="2">Single-pass membrane protein</topology>
    </subcellularLocation>
</comment>
<evidence type="ECO:0000256" key="7">
    <source>
        <dbReference type="ARBA" id="ARBA00022779"/>
    </source>
</evidence>
<keyword evidence="4 10" id="KW-1003">Cell membrane</keyword>
<keyword evidence="7 10" id="KW-0283">Flagellar rotation</keyword>
<dbReference type="Pfam" id="PF03748">
    <property type="entry name" value="FliL"/>
    <property type="match status" value="1"/>
</dbReference>
<evidence type="ECO:0000256" key="8">
    <source>
        <dbReference type="ARBA" id="ARBA00022989"/>
    </source>
</evidence>
<accession>A0ABV8UVC3</accession>
<keyword evidence="9 10" id="KW-0472">Membrane</keyword>
<keyword evidence="11" id="KW-0282">Flagellum</keyword>
<evidence type="ECO:0000256" key="3">
    <source>
        <dbReference type="ARBA" id="ARBA00008281"/>
    </source>
</evidence>
<dbReference type="EMBL" id="JBHSEF010000022">
    <property type="protein sequence ID" value="MFC4355277.1"/>
    <property type="molecule type" value="Genomic_DNA"/>
</dbReference>
<comment type="function">
    <text evidence="1 10">Controls the rotational direction of flagella during chemotaxis.</text>
</comment>
<dbReference type="InterPro" id="IPR005503">
    <property type="entry name" value="FliL"/>
</dbReference>
<organism evidence="11 12">
    <name type="scientific">Chryseomicrobium palamuruense</name>
    <dbReference type="NCBI Taxonomy" id="682973"/>
    <lineage>
        <taxon>Bacteria</taxon>
        <taxon>Bacillati</taxon>
        <taxon>Bacillota</taxon>
        <taxon>Bacilli</taxon>
        <taxon>Bacillales</taxon>
        <taxon>Caryophanaceae</taxon>
        <taxon>Chryseomicrobium</taxon>
    </lineage>
</organism>
<evidence type="ECO:0000256" key="6">
    <source>
        <dbReference type="ARBA" id="ARBA00022692"/>
    </source>
</evidence>
<evidence type="ECO:0000256" key="4">
    <source>
        <dbReference type="ARBA" id="ARBA00022475"/>
    </source>
</evidence>
<evidence type="ECO:0000256" key="1">
    <source>
        <dbReference type="ARBA" id="ARBA00002254"/>
    </source>
</evidence>
<evidence type="ECO:0000256" key="10">
    <source>
        <dbReference type="RuleBase" id="RU364125"/>
    </source>
</evidence>
<dbReference type="Proteomes" id="UP001595733">
    <property type="component" value="Unassembled WGS sequence"/>
</dbReference>
<sequence>MKKILITIVATLLVLAIGYFGYGFYTDYRVKAQEEKQVEEIGLKRLTTDTVTTNLASNEFAVIQFAIEMEEVKGREHLDHYLPEVRAAIITTMTSLNRNQVSGPEGLKLLEDTMKQAVQDIVPDYPVSRVMVTEFKVQ</sequence>
<dbReference type="PANTHER" id="PTHR35091:SF2">
    <property type="entry name" value="FLAGELLAR PROTEIN FLIL"/>
    <property type="match status" value="1"/>
</dbReference>
<keyword evidence="11" id="KW-0969">Cilium</keyword>
<comment type="caution">
    <text evidence="11">The sequence shown here is derived from an EMBL/GenBank/DDBJ whole genome shotgun (WGS) entry which is preliminary data.</text>
</comment>
<reference evidence="12" key="1">
    <citation type="journal article" date="2019" name="Int. J. Syst. Evol. Microbiol.">
        <title>The Global Catalogue of Microorganisms (GCM) 10K type strain sequencing project: providing services to taxonomists for standard genome sequencing and annotation.</title>
        <authorList>
            <consortium name="The Broad Institute Genomics Platform"/>
            <consortium name="The Broad Institute Genome Sequencing Center for Infectious Disease"/>
            <person name="Wu L."/>
            <person name="Ma J."/>
        </authorList>
    </citation>
    <scope>NUCLEOTIDE SEQUENCE [LARGE SCALE GENOMIC DNA]</scope>
    <source>
        <strain evidence="12">CCUG 50353</strain>
    </source>
</reference>
<evidence type="ECO:0000313" key="12">
    <source>
        <dbReference type="Proteomes" id="UP001595733"/>
    </source>
</evidence>
<keyword evidence="11" id="KW-0966">Cell projection</keyword>
<keyword evidence="5 10" id="KW-0145">Chemotaxis</keyword>
<dbReference type="PANTHER" id="PTHR35091">
    <property type="entry name" value="FLAGELLAR PROTEIN FLIL"/>
    <property type="match status" value="1"/>
</dbReference>
<protein>
    <recommendedName>
        <fullName evidence="10">Flagellar protein FliL</fullName>
    </recommendedName>
</protein>